<comment type="caution">
    <text evidence="1">The sequence shown here is derived from an EMBL/GenBank/DDBJ whole genome shotgun (WGS) entry which is preliminary data.</text>
</comment>
<proteinExistence type="predicted"/>
<dbReference type="Proteomes" id="UP001163324">
    <property type="component" value="Chromosome 11"/>
</dbReference>
<protein>
    <submittedName>
        <fullName evidence="1">Uncharacterized protein</fullName>
    </submittedName>
</protein>
<gene>
    <name evidence="1" type="ORF">N3K66_009067</name>
</gene>
<reference evidence="1" key="1">
    <citation type="submission" date="2022-10" db="EMBL/GenBank/DDBJ databases">
        <title>Complete Genome of Trichothecium roseum strain YXFP-22015, a Plant Pathogen Isolated from Citrus.</title>
        <authorList>
            <person name="Wang Y."/>
            <person name="Zhu L."/>
        </authorList>
    </citation>
    <scope>NUCLEOTIDE SEQUENCE</scope>
    <source>
        <strain evidence="1">YXFP-22015</strain>
    </source>
</reference>
<accession>A0ACC0UPF0</accession>
<keyword evidence="2" id="KW-1185">Reference proteome</keyword>
<sequence length="419" mass="47276">MTSHGQPKWEEHIFHANPAVPDDAFAIRTFRHLLALAKEDGLNTKRRECKFDNDNIKQTVSKLLYWYPAKGTGDLRDNEKHFLALVAYAVSHVAIKLGEGKEAVDKSLASELKTLLDHAEIGQYAYGYLRKGIITLINVTDVVHVAKGGHRAEEALLYACLPKTFLKSLNKIGSETKIKDLLLTIPPPPPDEIQSQYPLYIPFFVHQRLMHGRKGGIGYKQVCEALGSCTFEESSLQRFLQKFASFDPVRDTHRPYLSPGPNLSHATFVRKQFDLIPLPVDFQGKVQQALQDLTDTACAEKQEHFYIFNWSQEYQNIVTEVLKFTKETYLLLNIPDDVLMDCKALRHISGPLTTREEWVQIIIPTVNGDESCAVRVTGKISDIKIQWKQDTGLLLHGGTTLTPEAPINYVAIGIPFLLL</sequence>
<organism evidence="1 2">
    <name type="scientific">Trichothecium roseum</name>
    <dbReference type="NCBI Taxonomy" id="47278"/>
    <lineage>
        <taxon>Eukaryota</taxon>
        <taxon>Fungi</taxon>
        <taxon>Dikarya</taxon>
        <taxon>Ascomycota</taxon>
        <taxon>Pezizomycotina</taxon>
        <taxon>Sordariomycetes</taxon>
        <taxon>Hypocreomycetidae</taxon>
        <taxon>Hypocreales</taxon>
        <taxon>Hypocreales incertae sedis</taxon>
        <taxon>Trichothecium</taxon>
    </lineage>
</organism>
<dbReference type="EMBL" id="CM047950">
    <property type="protein sequence ID" value="KAI9895998.1"/>
    <property type="molecule type" value="Genomic_DNA"/>
</dbReference>
<evidence type="ECO:0000313" key="2">
    <source>
        <dbReference type="Proteomes" id="UP001163324"/>
    </source>
</evidence>
<name>A0ACC0UPF0_9HYPO</name>
<evidence type="ECO:0000313" key="1">
    <source>
        <dbReference type="EMBL" id="KAI9895998.1"/>
    </source>
</evidence>